<evidence type="ECO:0000313" key="2">
    <source>
        <dbReference type="EMBL" id="WBO23630.1"/>
    </source>
</evidence>
<gene>
    <name evidence="2" type="ORF">PBT88_05775</name>
</gene>
<evidence type="ECO:0008006" key="4">
    <source>
        <dbReference type="Google" id="ProtNLM"/>
    </source>
</evidence>
<name>A0ABY7NRN3_9SPHN</name>
<accession>A0ABY7NRN3</accession>
<organism evidence="2 3">
    <name type="scientific">Sphingomonas abietis</name>
    <dbReference type="NCBI Taxonomy" id="3012344"/>
    <lineage>
        <taxon>Bacteria</taxon>
        <taxon>Pseudomonadati</taxon>
        <taxon>Pseudomonadota</taxon>
        <taxon>Alphaproteobacteria</taxon>
        <taxon>Sphingomonadales</taxon>
        <taxon>Sphingomonadaceae</taxon>
        <taxon>Sphingomonas</taxon>
    </lineage>
</organism>
<sequence length="150" mass="16876">MLGVLMGLAIVETIVVHILAMAIWGWKVALALSLLDIAVIVMLVRLLRSFRRWPVTIAGRTLTMRLGRRLSVTVDIDDIAGVRTGWDQDAIKRKTTLNLALIAWPNIMFDLREPIKVRRRRIISTIAHRLDDPAAFHAAIASLERGHGDR</sequence>
<keyword evidence="1" id="KW-1133">Transmembrane helix</keyword>
<dbReference type="RefSeq" id="WP_270078261.1">
    <property type="nucleotide sequence ID" value="NZ_CP115174.1"/>
</dbReference>
<protein>
    <recommendedName>
        <fullName evidence="4">PH domain-containing protein</fullName>
    </recommendedName>
</protein>
<keyword evidence="1" id="KW-0472">Membrane</keyword>
<evidence type="ECO:0000256" key="1">
    <source>
        <dbReference type="SAM" id="Phobius"/>
    </source>
</evidence>
<reference evidence="2 3" key="1">
    <citation type="submission" date="2022-12" db="EMBL/GenBank/DDBJ databases">
        <title>Sphingomonas abieness sp. nov., an endophytic bacterium isolated from Abies koreana.</title>
        <authorList>
            <person name="Jiang L."/>
            <person name="Lee J."/>
        </authorList>
    </citation>
    <scope>NUCLEOTIDE SEQUENCE [LARGE SCALE GENOMIC DNA]</scope>
    <source>
        <strain evidence="3">PAMB 00755</strain>
    </source>
</reference>
<dbReference type="EMBL" id="CP115174">
    <property type="protein sequence ID" value="WBO23630.1"/>
    <property type="molecule type" value="Genomic_DNA"/>
</dbReference>
<keyword evidence="1" id="KW-0812">Transmembrane</keyword>
<feature type="transmembrane region" description="Helical" evidence="1">
    <location>
        <begin position="5"/>
        <end position="24"/>
    </location>
</feature>
<dbReference type="Proteomes" id="UP001210865">
    <property type="component" value="Chromosome"/>
</dbReference>
<feature type="transmembrane region" description="Helical" evidence="1">
    <location>
        <begin position="30"/>
        <end position="47"/>
    </location>
</feature>
<keyword evidence="3" id="KW-1185">Reference proteome</keyword>
<evidence type="ECO:0000313" key="3">
    <source>
        <dbReference type="Proteomes" id="UP001210865"/>
    </source>
</evidence>
<proteinExistence type="predicted"/>